<reference evidence="2" key="2">
    <citation type="journal article" date="2009" name="Fungal Genet. Biol.">
        <title>The 2008 update of the Aspergillus nidulans genome annotation: a community effort.</title>
        <authorList>
            <person name="Wortman J.R."/>
            <person name="Gilsenan J.M."/>
            <person name="Joardar V."/>
            <person name="Deegan J."/>
            <person name="Clutterbuck J."/>
            <person name="Andersen M.R."/>
            <person name="Archer D."/>
            <person name="Bencina M."/>
            <person name="Braus G."/>
            <person name="Coutinho P."/>
            <person name="von Dohren H."/>
            <person name="Doonan J."/>
            <person name="Driessen A.J."/>
            <person name="Durek P."/>
            <person name="Espeso E."/>
            <person name="Fekete E."/>
            <person name="Flipphi M."/>
            <person name="Estrada C.G."/>
            <person name="Geysens S."/>
            <person name="Goldman G."/>
            <person name="de Groot P.W."/>
            <person name="Hansen K."/>
            <person name="Harris S.D."/>
            <person name="Heinekamp T."/>
            <person name="Helmstaedt K."/>
            <person name="Henrissat B."/>
            <person name="Hofmann G."/>
            <person name="Homan T."/>
            <person name="Horio T."/>
            <person name="Horiuchi H."/>
            <person name="James S."/>
            <person name="Jones M."/>
            <person name="Karaffa L."/>
            <person name="Karanyi Z."/>
            <person name="Kato M."/>
            <person name="Keller N."/>
            <person name="Kelly D.E."/>
            <person name="Kiel J.A."/>
            <person name="Kim J.M."/>
            <person name="van der Klei I.J."/>
            <person name="Klis F.M."/>
            <person name="Kovalchuk A."/>
            <person name="Krasevec N."/>
            <person name="Kubicek C.P."/>
            <person name="Liu B."/>
            <person name="Maccabe A."/>
            <person name="Meyer V."/>
            <person name="Mirabito P."/>
            <person name="Miskei M."/>
            <person name="Mos M."/>
            <person name="Mullins J."/>
            <person name="Nelson D.R."/>
            <person name="Nielsen J."/>
            <person name="Oakley B.R."/>
            <person name="Osmani S.A."/>
            <person name="Pakula T."/>
            <person name="Paszewski A."/>
            <person name="Paulsen I."/>
            <person name="Pilsyk S."/>
            <person name="Pocsi I."/>
            <person name="Punt P.J."/>
            <person name="Ram A.F."/>
            <person name="Ren Q."/>
            <person name="Robellet X."/>
            <person name="Robson G."/>
            <person name="Seiboth B."/>
            <person name="van Solingen P."/>
            <person name="Specht T."/>
            <person name="Sun J."/>
            <person name="Taheri-Talesh N."/>
            <person name="Takeshita N."/>
            <person name="Ussery D."/>
            <person name="vanKuyk P.A."/>
            <person name="Visser H."/>
            <person name="van de Vondervoort P.J."/>
            <person name="de Vries R.P."/>
            <person name="Walton J."/>
            <person name="Xiang X."/>
            <person name="Xiong Y."/>
            <person name="Zeng A.P."/>
            <person name="Brandt B.W."/>
            <person name="Cornell M.J."/>
            <person name="van den Hondel C.A."/>
            <person name="Visser J."/>
            <person name="Oliver S.G."/>
            <person name="Turner G."/>
        </authorList>
    </citation>
    <scope>GENOME REANNOTATION</scope>
    <source>
        <strain evidence="2">FGSC A4 / ATCC 38163 / CBS 112.46 / NRRL 194 / M139</strain>
    </source>
</reference>
<dbReference type="EMBL" id="BN001305">
    <property type="protein sequence ID" value="CBF80986.1"/>
    <property type="molecule type" value="Genomic_DNA"/>
</dbReference>
<proteinExistence type="predicted"/>
<name>C8VF30_EMENI</name>
<organism evidence="1 2">
    <name type="scientific">Emericella nidulans (strain FGSC A4 / ATCC 38163 / CBS 112.46 / NRRL 194 / M139)</name>
    <name type="common">Aspergillus nidulans</name>
    <dbReference type="NCBI Taxonomy" id="227321"/>
    <lineage>
        <taxon>Eukaryota</taxon>
        <taxon>Fungi</taxon>
        <taxon>Dikarya</taxon>
        <taxon>Ascomycota</taxon>
        <taxon>Pezizomycotina</taxon>
        <taxon>Eurotiomycetes</taxon>
        <taxon>Eurotiomycetidae</taxon>
        <taxon>Eurotiales</taxon>
        <taxon>Aspergillaceae</taxon>
        <taxon>Aspergillus</taxon>
        <taxon>Aspergillus subgen. Nidulantes</taxon>
    </lineage>
</organism>
<evidence type="ECO:0000313" key="2">
    <source>
        <dbReference type="Proteomes" id="UP000000560"/>
    </source>
</evidence>
<keyword evidence="2" id="KW-1185">Reference proteome</keyword>
<protein>
    <submittedName>
        <fullName evidence="1">Uncharacterized protein</fullName>
    </submittedName>
</protein>
<gene>
    <name evidence="1" type="ORF">ANIA_11466</name>
</gene>
<dbReference type="AlphaFoldDB" id="C8VF30"/>
<evidence type="ECO:0000313" key="1">
    <source>
        <dbReference type="EMBL" id="CBF80986.1"/>
    </source>
</evidence>
<accession>C8VF30</accession>
<dbReference type="InParanoid" id="C8VF30"/>
<sequence length="24" mass="2494">MAEMVIMEASSLSINGFVPSGHSV</sequence>
<dbReference type="HOGENOM" id="CLU_3421363_0_0_1"/>
<dbReference type="Proteomes" id="UP000000560">
    <property type="component" value="Chromosome V"/>
</dbReference>
<reference evidence="2" key="1">
    <citation type="journal article" date="2005" name="Nature">
        <title>Sequencing of Aspergillus nidulans and comparative analysis with A. fumigatus and A. oryzae.</title>
        <authorList>
            <person name="Galagan J.E."/>
            <person name="Calvo S.E."/>
            <person name="Cuomo C."/>
            <person name="Ma L.J."/>
            <person name="Wortman J.R."/>
            <person name="Batzoglou S."/>
            <person name="Lee S.I."/>
            <person name="Basturkmen M."/>
            <person name="Spevak C.C."/>
            <person name="Clutterbuck J."/>
            <person name="Kapitonov V."/>
            <person name="Jurka J."/>
            <person name="Scazzocchio C."/>
            <person name="Farman M."/>
            <person name="Butler J."/>
            <person name="Purcell S."/>
            <person name="Harris S."/>
            <person name="Braus G.H."/>
            <person name="Draht O."/>
            <person name="Busch S."/>
            <person name="D'Enfert C."/>
            <person name="Bouchier C."/>
            <person name="Goldman G.H."/>
            <person name="Bell-Pedersen D."/>
            <person name="Griffiths-Jones S."/>
            <person name="Doonan J.H."/>
            <person name="Yu J."/>
            <person name="Vienken K."/>
            <person name="Pain A."/>
            <person name="Freitag M."/>
            <person name="Selker E.U."/>
            <person name="Archer D.B."/>
            <person name="Penalva M.A."/>
            <person name="Oakley B.R."/>
            <person name="Momany M."/>
            <person name="Tanaka T."/>
            <person name="Kumagai T."/>
            <person name="Asai K."/>
            <person name="Machida M."/>
            <person name="Nierman W.C."/>
            <person name="Denning D.W."/>
            <person name="Caddick M."/>
            <person name="Hynes M."/>
            <person name="Paoletti M."/>
            <person name="Fischer R."/>
            <person name="Miller B."/>
            <person name="Dyer P."/>
            <person name="Sachs M.S."/>
            <person name="Osmani S.A."/>
            <person name="Birren B.W."/>
        </authorList>
    </citation>
    <scope>NUCLEOTIDE SEQUENCE [LARGE SCALE GENOMIC DNA]</scope>
    <source>
        <strain evidence="2">FGSC A4 / ATCC 38163 / CBS 112.46 / NRRL 194 / M139</strain>
    </source>
</reference>